<organism evidence="3 4">
    <name type="scientific">Hydrogenophaga crocea</name>
    <dbReference type="NCBI Taxonomy" id="2716225"/>
    <lineage>
        <taxon>Bacteria</taxon>
        <taxon>Pseudomonadati</taxon>
        <taxon>Pseudomonadota</taxon>
        <taxon>Betaproteobacteria</taxon>
        <taxon>Burkholderiales</taxon>
        <taxon>Comamonadaceae</taxon>
        <taxon>Hydrogenophaga</taxon>
    </lineage>
</organism>
<evidence type="ECO:0008006" key="5">
    <source>
        <dbReference type="Google" id="ProtNLM"/>
    </source>
</evidence>
<evidence type="ECO:0000256" key="1">
    <source>
        <dbReference type="SAM" id="MobiDB-lite"/>
    </source>
</evidence>
<evidence type="ECO:0000256" key="2">
    <source>
        <dbReference type="SAM" id="SignalP"/>
    </source>
</evidence>
<reference evidence="3 4" key="1">
    <citation type="submission" date="2020-03" db="EMBL/GenBank/DDBJ databases">
        <title>Hydrogenophaga sp. nov. isolated from cyanobacterial mat.</title>
        <authorList>
            <person name="Thorat V."/>
            <person name="Kirdat K."/>
            <person name="Tiwarekar B."/>
            <person name="Costa E.D."/>
            <person name="Yadav A."/>
        </authorList>
    </citation>
    <scope>NUCLEOTIDE SEQUENCE [LARGE SCALE GENOMIC DNA]</scope>
    <source>
        <strain evidence="3 4">BA0156</strain>
    </source>
</reference>
<dbReference type="AlphaFoldDB" id="A0A6G8IIM5"/>
<evidence type="ECO:0000313" key="3">
    <source>
        <dbReference type="EMBL" id="QIM53001.1"/>
    </source>
</evidence>
<protein>
    <recommendedName>
        <fullName evidence="5">DUF4148 domain-containing protein</fullName>
    </recommendedName>
</protein>
<keyword evidence="4" id="KW-1185">Reference proteome</keyword>
<accession>A0A6G8IIM5</accession>
<proteinExistence type="predicted"/>
<sequence length="108" mass="12266">MTPNTLARNATLALVLGAALLQAHAADRVDRRQARQEQRIDQGIASGELTRPEAARLTRGQNHIDRMENRAEADGQVTGREAVRLENAQDHASRRIYRNKHDRQQRQH</sequence>
<dbReference type="Proteomes" id="UP000503162">
    <property type="component" value="Chromosome"/>
</dbReference>
<dbReference type="EMBL" id="CP049989">
    <property type="protein sequence ID" value="QIM53001.1"/>
    <property type="molecule type" value="Genomic_DNA"/>
</dbReference>
<feature type="chain" id="PRO_5026310354" description="DUF4148 domain-containing protein" evidence="2">
    <location>
        <begin position="26"/>
        <end position="108"/>
    </location>
</feature>
<feature type="compositionally biased region" description="Basic and acidic residues" evidence="1">
    <location>
        <begin position="50"/>
        <end position="73"/>
    </location>
</feature>
<dbReference type="RefSeq" id="WP_166227634.1">
    <property type="nucleotide sequence ID" value="NZ_CP049989.1"/>
</dbReference>
<name>A0A6G8IIM5_9BURK</name>
<feature type="compositionally biased region" description="Basic and acidic residues" evidence="1">
    <location>
        <begin position="30"/>
        <end position="40"/>
    </location>
</feature>
<dbReference type="KEGG" id="hcz:G9Q37_13040"/>
<feature type="region of interest" description="Disordered" evidence="1">
    <location>
        <begin position="30"/>
        <end position="108"/>
    </location>
</feature>
<keyword evidence="2" id="KW-0732">Signal</keyword>
<gene>
    <name evidence="3" type="ORF">G9Q37_13040</name>
</gene>
<evidence type="ECO:0000313" key="4">
    <source>
        <dbReference type="Proteomes" id="UP000503162"/>
    </source>
</evidence>
<feature type="compositionally biased region" description="Basic and acidic residues" evidence="1">
    <location>
        <begin position="81"/>
        <end position="93"/>
    </location>
</feature>
<feature type="signal peptide" evidence="2">
    <location>
        <begin position="1"/>
        <end position="25"/>
    </location>
</feature>